<dbReference type="RefSeq" id="WP_133117465.1">
    <property type="nucleotide sequence ID" value="NZ_PDJQ01000001.1"/>
</dbReference>
<comment type="caution">
    <text evidence="1">The sequence shown here is derived from an EMBL/GenBank/DDBJ whole genome shotgun (WGS) entry which is preliminary data.</text>
</comment>
<dbReference type="EMBL" id="PDJQ01000001">
    <property type="protein sequence ID" value="PFG73093.1"/>
    <property type="molecule type" value="Genomic_DNA"/>
</dbReference>
<dbReference type="AlphaFoldDB" id="A0A2A9HCQ1"/>
<evidence type="ECO:0000313" key="1">
    <source>
        <dbReference type="EMBL" id="PFG73093.1"/>
    </source>
</evidence>
<organism evidence="1 2">
    <name type="scientific">Tepidiforma thermophila (strain KCTC 52669 / CGMCC 1.13589 / G233)</name>
    <dbReference type="NCBI Taxonomy" id="2761530"/>
    <lineage>
        <taxon>Bacteria</taxon>
        <taxon>Bacillati</taxon>
        <taxon>Chloroflexota</taxon>
        <taxon>Tepidiformia</taxon>
        <taxon>Tepidiformales</taxon>
        <taxon>Tepidiformaceae</taxon>
        <taxon>Tepidiforma</taxon>
    </lineage>
</organism>
<accession>A0A2A9HCQ1</accession>
<reference evidence="1 2" key="1">
    <citation type="submission" date="2017-09" db="EMBL/GenBank/DDBJ databases">
        <title>Sequencing the genomes of two abundant thermophiles in Great Basin hot springs: Thermocrinis jamiesonii and novel Chloroflexi Thermoflexus hugenholtzii.</title>
        <authorList>
            <person name="Hedlund B."/>
        </authorList>
    </citation>
    <scope>NUCLEOTIDE SEQUENCE [LARGE SCALE GENOMIC DNA]</scope>
    <source>
        <strain evidence="1 2">G233</strain>
    </source>
</reference>
<name>A0A2A9HCQ1_TEPT2</name>
<evidence type="ECO:0000313" key="2">
    <source>
        <dbReference type="Proteomes" id="UP000223071"/>
    </source>
</evidence>
<dbReference type="Proteomes" id="UP000223071">
    <property type="component" value="Unassembled WGS sequence"/>
</dbReference>
<gene>
    <name evidence="1" type="ORF">A9A59_0286</name>
</gene>
<proteinExistence type="predicted"/>
<keyword evidence="2" id="KW-1185">Reference proteome</keyword>
<protein>
    <submittedName>
        <fullName evidence="1">Uncharacterized protein</fullName>
    </submittedName>
</protein>
<sequence length="401" mass="43999">MKAISGTRTLSTRNFFLVAPDGMRVKGPDGEIAPVEDLGEPASRWRSIVARSYEFPDDVPYIALTIQGKTYDLFVDADAEPTLDCPDLPACLEPYGDAALAFETKLPTLVLPGPPGSRDVGEYLSDWTVSVRSGDGMEQGRLSAAELSPESLVGGRVRLHLEDLIPGRDVGRWHLRVNGPLGRSAEFILDLLPDMDFQVDEHPGVAGPNLAVSTVDITTRDGISVLEEGDFVEPPPGGWRLYDRNRNGKIPFTVRDIATGRETTATIRLAVAQWRWAGLGLESPGENTPLRFGLDDLASTKATVLLARVPPSYDVELRLVQRPGRLLQSRRARAKQQNHARFAVGEFLDTFATAPLRAMTSSCSSSLHLESQLGAQPRSPRSIPQLLLKRYPPHIWGIRHC</sequence>